<evidence type="ECO:0000313" key="2">
    <source>
        <dbReference type="EMBL" id="SDO87721.1"/>
    </source>
</evidence>
<feature type="region of interest" description="Disordered" evidence="1">
    <location>
        <begin position="33"/>
        <end position="62"/>
    </location>
</feature>
<gene>
    <name evidence="2" type="ORF">SAMN05192530_11733</name>
</gene>
<keyword evidence="3" id="KW-1185">Reference proteome</keyword>
<dbReference type="AlphaFoldDB" id="A0A1H0N517"/>
<evidence type="ECO:0000313" key="3">
    <source>
        <dbReference type="Proteomes" id="UP000198793"/>
    </source>
</evidence>
<dbReference type="EMBL" id="FNIT01000017">
    <property type="protein sequence ID" value="SDO87721.1"/>
    <property type="molecule type" value="Genomic_DNA"/>
</dbReference>
<organism evidence="2 3">
    <name type="scientific">Aureimonas jatrophae</name>
    <dbReference type="NCBI Taxonomy" id="1166073"/>
    <lineage>
        <taxon>Bacteria</taxon>
        <taxon>Pseudomonadati</taxon>
        <taxon>Pseudomonadota</taxon>
        <taxon>Alphaproteobacteria</taxon>
        <taxon>Hyphomicrobiales</taxon>
        <taxon>Aurantimonadaceae</taxon>
        <taxon>Aureimonas</taxon>
    </lineage>
</organism>
<protein>
    <submittedName>
        <fullName evidence="2">Uncharacterized protein</fullName>
    </submittedName>
</protein>
<sequence length="232" mass="26024">MRIAVPTTPTWRSPSKTLSRRWAAFGASPFAAGTPTMRHRALSPRRPSFGEPTGGGSGRMEPRNLLLVTGLRGRLDCLTPFRPCGGWARHERRASVDFAVTRGRHRFYQPLLVSRRHVQAIQGEFLPMSVDLLRKTTSVATTDRPPTDIIAPTWFLCADKRSRFNEPLNRRSGGTPLYRHPRHLPDGEHQVIDRKHLYPFLNAGPSTSGTSYSKVIHGTPCTSWPPWEQASP</sequence>
<reference evidence="2 3" key="1">
    <citation type="submission" date="2016-10" db="EMBL/GenBank/DDBJ databases">
        <authorList>
            <person name="de Groot N.N."/>
        </authorList>
    </citation>
    <scope>NUCLEOTIDE SEQUENCE [LARGE SCALE GENOMIC DNA]</scope>
    <source>
        <strain evidence="3">L7-484,KACC 16230,DSM 25025</strain>
    </source>
</reference>
<evidence type="ECO:0000256" key="1">
    <source>
        <dbReference type="SAM" id="MobiDB-lite"/>
    </source>
</evidence>
<name>A0A1H0N517_9HYPH</name>
<proteinExistence type="predicted"/>
<dbReference type="Proteomes" id="UP000198793">
    <property type="component" value="Unassembled WGS sequence"/>
</dbReference>
<accession>A0A1H0N517</accession>